<dbReference type="InterPro" id="IPR013785">
    <property type="entry name" value="Aldolase_TIM"/>
</dbReference>
<feature type="domain" description="NADH:flavin oxidoreductase/NADH oxidase N-terminal" evidence="3">
    <location>
        <begin position="7"/>
        <end position="341"/>
    </location>
</feature>
<comment type="caution">
    <text evidence="4">The sequence shown here is derived from an EMBL/GenBank/DDBJ whole genome shotgun (WGS) entry which is preliminary data.</text>
</comment>
<dbReference type="PANTHER" id="PTHR43656:SF2">
    <property type="entry name" value="BINDING OXIDOREDUCTASE, PUTATIVE (AFU_ORTHOLOGUE AFUA_2G08260)-RELATED"/>
    <property type="match status" value="1"/>
</dbReference>
<dbReference type="Pfam" id="PF00724">
    <property type="entry name" value="Oxidored_FMN"/>
    <property type="match status" value="1"/>
</dbReference>
<dbReference type="AlphaFoldDB" id="A0A0F9TZT2"/>
<reference evidence="4" key="1">
    <citation type="journal article" date="2015" name="Nature">
        <title>Complex archaea that bridge the gap between prokaryotes and eukaryotes.</title>
        <authorList>
            <person name="Spang A."/>
            <person name="Saw J.H."/>
            <person name="Jorgensen S.L."/>
            <person name="Zaremba-Niedzwiedzka K."/>
            <person name="Martijn J."/>
            <person name="Lind A.E."/>
            <person name="van Eijk R."/>
            <person name="Schleper C."/>
            <person name="Guy L."/>
            <person name="Ettema T.J."/>
        </authorList>
    </citation>
    <scope>NUCLEOTIDE SEQUENCE</scope>
</reference>
<keyword evidence="1" id="KW-0285">Flavoprotein</keyword>
<dbReference type="Gene3D" id="3.20.20.70">
    <property type="entry name" value="Aldolase class I"/>
    <property type="match status" value="1"/>
</dbReference>
<accession>A0A0F9TZT2</accession>
<dbReference type="GO" id="GO:0016491">
    <property type="term" value="F:oxidoreductase activity"/>
    <property type="evidence" value="ECO:0007669"/>
    <property type="project" value="UniProtKB-KW"/>
</dbReference>
<proteinExistence type="predicted"/>
<dbReference type="PANTHER" id="PTHR43656">
    <property type="entry name" value="BINDING OXIDOREDUCTASE, PUTATIVE (AFU_ORTHOLOGUE AFUA_2G08260)-RELATED"/>
    <property type="match status" value="1"/>
</dbReference>
<evidence type="ECO:0000256" key="1">
    <source>
        <dbReference type="ARBA" id="ARBA00022630"/>
    </source>
</evidence>
<dbReference type="GO" id="GO:0010181">
    <property type="term" value="F:FMN binding"/>
    <property type="evidence" value="ECO:0007669"/>
    <property type="project" value="InterPro"/>
</dbReference>
<gene>
    <name evidence="4" type="ORF">LCGC14_0590440</name>
</gene>
<dbReference type="EMBL" id="LAZR01000920">
    <property type="protein sequence ID" value="KKN54621.1"/>
    <property type="molecule type" value="Genomic_DNA"/>
</dbReference>
<sequence>MMELQTLFSPQKIGNVEISNRIVRSATFEHRAEKYGYVGQDIIDFYDELARGGTGLIITGFTGIAPGATGSPYQLRLDNDSYSPGHKRLVNVVHDQSDAKISMQIVHMGRQGEHPKFPPIAPSPIPEKTTGLTPKELTTEEIYELIKKFKEAAIRAYECGYDMIQLHASHGYLLSNFLSPYTNNRKDEFGGSVKNMAKILVDIFDQIRDELGKKFPIIVKLQTDDSVPGGLTLDVSSKIAEILAKTGFDAIEPSGGIYESQLSQKNPYPSKIVKSPEGENYFLPTAKILKPLINNSKLILVGGIKDPLSAEKILNENQADFISMCRPLIYEPNLPNRWKNGDITPAKCTSCSSCLVIMRKGPVYCVTKKNLEKKT</sequence>
<name>A0A0F9TZT2_9ZZZZ</name>
<organism evidence="4">
    <name type="scientific">marine sediment metagenome</name>
    <dbReference type="NCBI Taxonomy" id="412755"/>
    <lineage>
        <taxon>unclassified sequences</taxon>
        <taxon>metagenomes</taxon>
        <taxon>ecological metagenomes</taxon>
    </lineage>
</organism>
<protein>
    <recommendedName>
        <fullName evidence="3">NADH:flavin oxidoreductase/NADH oxidase N-terminal domain-containing protein</fullName>
    </recommendedName>
</protein>
<dbReference type="SUPFAM" id="SSF51395">
    <property type="entry name" value="FMN-linked oxidoreductases"/>
    <property type="match status" value="1"/>
</dbReference>
<dbReference type="CDD" id="cd02803">
    <property type="entry name" value="OYE_like_FMN_family"/>
    <property type="match status" value="1"/>
</dbReference>
<keyword evidence="2" id="KW-0560">Oxidoreductase</keyword>
<dbReference type="InterPro" id="IPR001155">
    <property type="entry name" value="OxRdtase_FMN_N"/>
</dbReference>
<evidence type="ECO:0000256" key="2">
    <source>
        <dbReference type="ARBA" id="ARBA00023002"/>
    </source>
</evidence>
<dbReference type="InterPro" id="IPR051799">
    <property type="entry name" value="NADH_flavin_oxidoreductase"/>
</dbReference>
<evidence type="ECO:0000259" key="3">
    <source>
        <dbReference type="Pfam" id="PF00724"/>
    </source>
</evidence>
<evidence type="ECO:0000313" key="4">
    <source>
        <dbReference type="EMBL" id="KKN54621.1"/>
    </source>
</evidence>